<gene>
    <name evidence="3" type="ORF">B7P33_05330</name>
</gene>
<evidence type="ECO:0000256" key="1">
    <source>
        <dbReference type="ARBA" id="ARBA00022729"/>
    </source>
</evidence>
<reference evidence="3 4" key="1">
    <citation type="submission" date="2017-04" db="EMBL/GenBank/DDBJ databases">
        <title>A new member of the family Flavobacteriaceae isolated from ascidians.</title>
        <authorList>
            <person name="Chen L."/>
        </authorList>
    </citation>
    <scope>NUCLEOTIDE SEQUENCE [LARGE SCALE GENOMIC DNA]</scope>
    <source>
        <strain evidence="3 4">HQA918</strain>
    </source>
</reference>
<accession>A0A2A4GFB8</accession>
<keyword evidence="1 2" id="KW-0732">Signal</keyword>
<dbReference type="Proteomes" id="UP000219559">
    <property type="component" value="Unassembled WGS sequence"/>
</dbReference>
<organism evidence="3 4">
    <name type="scientific">Sediminicola luteus</name>
    <dbReference type="NCBI Taxonomy" id="319238"/>
    <lineage>
        <taxon>Bacteria</taxon>
        <taxon>Pseudomonadati</taxon>
        <taxon>Bacteroidota</taxon>
        <taxon>Flavobacteriia</taxon>
        <taxon>Flavobacteriales</taxon>
        <taxon>Flavobacteriaceae</taxon>
        <taxon>Sediminicola</taxon>
    </lineage>
</organism>
<evidence type="ECO:0000313" key="3">
    <source>
        <dbReference type="EMBL" id="PCE66714.1"/>
    </source>
</evidence>
<evidence type="ECO:0000313" key="4">
    <source>
        <dbReference type="Proteomes" id="UP000219559"/>
    </source>
</evidence>
<dbReference type="RefSeq" id="WP_097442236.1">
    <property type="nucleotide sequence ID" value="NZ_NBWU01000001.1"/>
</dbReference>
<dbReference type="InterPro" id="IPR029046">
    <property type="entry name" value="LolA/LolB/LppX"/>
</dbReference>
<proteinExistence type="predicted"/>
<dbReference type="SUPFAM" id="SSF89392">
    <property type="entry name" value="Prokaryotic lipoproteins and lipoprotein localization factors"/>
    <property type="match status" value="1"/>
</dbReference>
<feature type="chain" id="PRO_5012201396" description="DUF2092 domain-containing protein" evidence="2">
    <location>
        <begin position="19"/>
        <end position="243"/>
    </location>
</feature>
<dbReference type="Pfam" id="PF09865">
    <property type="entry name" value="DUF2092"/>
    <property type="match status" value="1"/>
</dbReference>
<comment type="caution">
    <text evidence="3">The sequence shown here is derived from an EMBL/GenBank/DDBJ whole genome shotgun (WGS) entry which is preliminary data.</text>
</comment>
<name>A0A2A4GFB8_9FLAO</name>
<dbReference type="Gene3D" id="2.50.20.10">
    <property type="entry name" value="Lipoprotein localisation LolA/LolB/LppX"/>
    <property type="match status" value="1"/>
</dbReference>
<protein>
    <recommendedName>
        <fullName evidence="5">DUF2092 domain-containing protein</fullName>
    </recommendedName>
</protein>
<feature type="signal peptide" evidence="2">
    <location>
        <begin position="1"/>
        <end position="18"/>
    </location>
</feature>
<keyword evidence="4" id="KW-1185">Reference proteome</keyword>
<sequence length="243" mass="27610">MKVFAFAWALVLPFCAFAQTPQPEAKDPTAILILDQMADVIGDLESCSFSLETSHDVMDQDHGFLKNYAYEKVYLDGPNKLMVEIKGTKGKRGFWYNGSELDYYSYKENNYVSIPAPASTLAMIDSINAKYDITFPAADFFYPSLTDDIIEAFDSIQFVGKRMVDGQECFLIKTSNAKMDMLLYVANDAYRLPKRHVIKYKEKNGKQYEATFSDWQLNPNIPNAIFEFKAPASARQISIQAKK</sequence>
<dbReference type="OrthoDB" id="835919at2"/>
<evidence type="ECO:0008006" key="5">
    <source>
        <dbReference type="Google" id="ProtNLM"/>
    </source>
</evidence>
<evidence type="ECO:0000256" key="2">
    <source>
        <dbReference type="SAM" id="SignalP"/>
    </source>
</evidence>
<dbReference type="AlphaFoldDB" id="A0A2A4GFB8"/>
<dbReference type="InterPro" id="IPR019207">
    <property type="entry name" value="DUF2092"/>
</dbReference>
<dbReference type="EMBL" id="NBWU01000001">
    <property type="protein sequence ID" value="PCE66714.1"/>
    <property type="molecule type" value="Genomic_DNA"/>
</dbReference>